<dbReference type="PANTHER" id="PTHR42833">
    <property type="entry name" value="URIDYLATE KINASE"/>
    <property type="match status" value="1"/>
</dbReference>
<feature type="binding site" evidence="11">
    <location>
        <position position="65"/>
    </location>
    <ligand>
        <name>UMP</name>
        <dbReference type="ChEBI" id="CHEBI:57865"/>
    </ligand>
</feature>
<keyword evidence="5 11" id="KW-0808">Transferase</keyword>
<evidence type="ECO:0000256" key="11">
    <source>
        <dbReference type="HAMAP-Rule" id="MF_01220"/>
    </source>
</evidence>
<evidence type="ECO:0000256" key="3">
    <source>
        <dbReference type="ARBA" id="ARBA00007614"/>
    </source>
</evidence>
<organism evidence="13 14">
    <name type="scientific">Candidatus Methanoperedens nitratireducens</name>
    <dbReference type="NCBI Taxonomy" id="1392998"/>
    <lineage>
        <taxon>Archaea</taxon>
        <taxon>Methanobacteriati</taxon>
        <taxon>Methanobacteriota</taxon>
        <taxon>Stenosarchaea group</taxon>
        <taxon>Methanomicrobia</taxon>
        <taxon>Methanosarcinales</taxon>
        <taxon>ANME-2 cluster</taxon>
        <taxon>Candidatus Methanoperedentaceae</taxon>
        <taxon>Candidatus Methanoperedens</taxon>
    </lineage>
</organism>
<dbReference type="AlphaFoldDB" id="A0A062V0Z4"/>
<evidence type="ECO:0000256" key="6">
    <source>
        <dbReference type="ARBA" id="ARBA00022741"/>
    </source>
</evidence>
<feature type="binding site" evidence="11">
    <location>
        <position position="148"/>
    </location>
    <ligand>
        <name>ATP</name>
        <dbReference type="ChEBI" id="CHEBI:30616"/>
    </ligand>
</feature>
<comment type="pathway">
    <text evidence="2 11">Pyrimidine metabolism; CTP biosynthesis via de novo pathway; UDP from UMP (UMPK route): step 1/1.</text>
</comment>
<dbReference type="InterPro" id="IPR001048">
    <property type="entry name" value="Asp/Glu/Uridylate_kinase"/>
</dbReference>
<dbReference type="InterPro" id="IPR011818">
    <property type="entry name" value="Uridylate_kinase_arch/spir"/>
</dbReference>
<accession>A0A062V0Z4</accession>
<dbReference type="RefSeq" id="WP_048093177.1">
    <property type="nucleotide sequence ID" value="NZ_JMIY01000007.1"/>
</dbReference>
<dbReference type="Pfam" id="PF00696">
    <property type="entry name" value="AA_kinase"/>
    <property type="match status" value="1"/>
</dbReference>
<dbReference type="UniPathway" id="UPA00159">
    <property type="reaction ID" value="UER00275"/>
</dbReference>
<feature type="binding site" evidence="11">
    <location>
        <position position="48"/>
    </location>
    <ligand>
        <name>ATP</name>
        <dbReference type="ChEBI" id="CHEBI:30616"/>
    </ligand>
</feature>
<gene>
    <name evidence="11" type="primary">pyrH</name>
    <name evidence="13" type="ORF">ANME2D_03082</name>
</gene>
<feature type="binding site" evidence="11">
    <location>
        <position position="44"/>
    </location>
    <ligand>
        <name>ATP</name>
        <dbReference type="ChEBI" id="CHEBI:30616"/>
    </ligand>
</feature>
<evidence type="ECO:0000256" key="1">
    <source>
        <dbReference type="ARBA" id="ARBA00004496"/>
    </source>
</evidence>
<dbReference type="OrthoDB" id="372251at2157"/>
<name>A0A062V0Z4_9EURY</name>
<dbReference type="EMBL" id="JMIY01000007">
    <property type="protein sequence ID" value="KCZ71052.1"/>
    <property type="molecule type" value="Genomic_DNA"/>
</dbReference>
<protein>
    <recommendedName>
        <fullName evidence="11">Uridylate kinase</fullName>
        <shortName evidence="11">UK</shortName>
        <ecNumber evidence="11">2.7.4.22</ecNumber>
    </recommendedName>
    <alternativeName>
        <fullName evidence="11">Uridine monophosphate kinase</fullName>
        <shortName evidence="11">UMP kinase</shortName>
        <shortName evidence="11">UMPK</shortName>
    </alternativeName>
</protein>
<comment type="caution">
    <text evidence="11">Lacks conserved residue(s) required for the propagation of feature annotation.</text>
</comment>
<comment type="activity regulation">
    <text evidence="11">Inhibited by UTP.</text>
</comment>
<dbReference type="HAMAP" id="MF_01220_A">
    <property type="entry name" value="PyrH_A"/>
    <property type="match status" value="1"/>
</dbReference>
<dbReference type="PIRSF" id="PIRSF005650">
    <property type="entry name" value="Uridylate_kin"/>
    <property type="match status" value="1"/>
</dbReference>
<keyword evidence="4 11" id="KW-0963">Cytoplasm</keyword>
<dbReference type="PATRIC" id="fig|1392998.3.peg.2644"/>
<dbReference type="NCBIfam" id="TIGR02076">
    <property type="entry name" value="pyrH_arch"/>
    <property type="match status" value="1"/>
</dbReference>
<comment type="caution">
    <text evidence="13">The sequence shown here is derived from an EMBL/GenBank/DDBJ whole genome shotgun (WGS) entry which is preliminary data.</text>
</comment>
<evidence type="ECO:0000259" key="12">
    <source>
        <dbReference type="Pfam" id="PF00696"/>
    </source>
</evidence>
<dbReference type="GO" id="GO:0005524">
    <property type="term" value="F:ATP binding"/>
    <property type="evidence" value="ECO:0007669"/>
    <property type="project" value="UniProtKB-KW"/>
</dbReference>
<sequence>MIVVISVGGSVLARALDPEKFKSYALALKEISKKNTLFVVTGGGQAARDYIGIARQLGADEATCDLIGIELTRLNARLLIAALDNDAYYEPPLDYKKAKNASLSGKIVVMGGVAPGQTTDAVSAVLAEYTGADLLINATAIDGVYTSDPKKDKDATKFESMTPKQLIEIIIRTEMIAGANSPTDLLAAKIIERSNIKTIVLNGENPQNIIDAVYGEHIGTVIQK</sequence>
<dbReference type="GO" id="GO:0006225">
    <property type="term" value="P:UDP biosynthetic process"/>
    <property type="evidence" value="ECO:0007669"/>
    <property type="project" value="TreeGrafter"/>
</dbReference>
<keyword evidence="8 11" id="KW-0067">ATP-binding</keyword>
<comment type="subunit">
    <text evidence="11">Homohexamer.</text>
</comment>
<proteinExistence type="inferred from homology"/>
<keyword evidence="6 11" id="KW-0547">Nucleotide-binding</keyword>
<dbReference type="Gene3D" id="3.40.1160.10">
    <property type="entry name" value="Acetylglutamate kinase-like"/>
    <property type="match status" value="1"/>
</dbReference>
<keyword evidence="7 11" id="KW-0418">Kinase</keyword>
<feature type="binding site" evidence="11">
    <location>
        <begin position="113"/>
        <end position="119"/>
    </location>
    <ligand>
        <name>UMP</name>
        <dbReference type="ChEBI" id="CHEBI:57865"/>
    </ligand>
</feature>
<evidence type="ECO:0000256" key="7">
    <source>
        <dbReference type="ARBA" id="ARBA00022777"/>
    </source>
</evidence>
<keyword evidence="14" id="KW-1185">Reference proteome</keyword>
<feature type="binding site" evidence="11">
    <location>
        <position position="139"/>
    </location>
    <ligand>
        <name>ATP</name>
        <dbReference type="ChEBI" id="CHEBI:30616"/>
    </ligand>
</feature>
<evidence type="ECO:0000256" key="4">
    <source>
        <dbReference type="ARBA" id="ARBA00022490"/>
    </source>
</evidence>
<evidence type="ECO:0000256" key="8">
    <source>
        <dbReference type="ARBA" id="ARBA00022840"/>
    </source>
</evidence>
<dbReference type="SUPFAM" id="SSF53633">
    <property type="entry name" value="Carbamate kinase-like"/>
    <property type="match status" value="1"/>
</dbReference>
<evidence type="ECO:0000313" key="14">
    <source>
        <dbReference type="Proteomes" id="UP000027153"/>
    </source>
</evidence>
<dbReference type="Proteomes" id="UP000027153">
    <property type="component" value="Unassembled WGS sequence"/>
</dbReference>
<evidence type="ECO:0000256" key="10">
    <source>
        <dbReference type="ARBA" id="ARBA00047767"/>
    </source>
</evidence>
<comment type="similarity">
    <text evidence="3 11">Belongs to the UMP kinase family.</text>
</comment>
<dbReference type="GO" id="GO:0005737">
    <property type="term" value="C:cytoplasm"/>
    <property type="evidence" value="ECO:0007669"/>
    <property type="project" value="UniProtKB-SubCell"/>
</dbReference>
<dbReference type="EC" id="2.7.4.22" evidence="11"/>
<comment type="subcellular location">
    <subcellularLocation>
        <location evidence="1 11">Cytoplasm</location>
    </subcellularLocation>
</comment>
<feature type="binding site" evidence="11">
    <location>
        <position position="43"/>
    </location>
    <ligand>
        <name>UMP</name>
        <dbReference type="ChEBI" id="CHEBI:57865"/>
    </ligand>
</feature>
<dbReference type="FunFam" id="3.40.1160.10:FF:000030">
    <property type="entry name" value="Uridylate kinase"/>
    <property type="match status" value="1"/>
</dbReference>
<evidence type="ECO:0000256" key="2">
    <source>
        <dbReference type="ARBA" id="ARBA00004791"/>
    </source>
</evidence>
<dbReference type="CDD" id="cd04253">
    <property type="entry name" value="AAK_UMPK-PyrH-Pf"/>
    <property type="match status" value="1"/>
</dbReference>
<dbReference type="GO" id="GO:0044210">
    <property type="term" value="P:'de novo' CTP biosynthetic process"/>
    <property type="evidence" value="ECO:0007669"/>
    <property type="project" value="UniProtKB-UniRule"/>
</dbReference>
<evidence type="ECO:0000256" key="5">
    <source>
        <dbReference type="ARBA" id="ARBA00022679"/>
    </source>
</evidence>
<dbReference type="InterPro" id="IPR036393">
    <property type="entry name" value="AceGlu_kinase-like_sf"/>
</dbReference>
<evidence type="ECO:0000313" key="13">
    <source>
        <dbReference type="EMBL" id="KCZ71052.1"/>
    </source>
</evidence>
<evidence type="ECO:0000256" key="9">
    <source>
        <dbReference type="ARBA" id="ARBA00022975"/>
    </source>
</evidence>
<keyword evidence="9 11" id="KW-0665">Pyrimidine biosynthesis</keyword>
<reference evidence="13 14" key="1">
    <citation type="journal article" date="2013" name="Nature">
        <title>Anaerobic oxidation of methane coupled to nitrate reduction in a novel archaeal lineage.</title>
        <authorList>
            <person name="Haroon M.F."/>
            <person name="Hu S."/>
            <person name="Shi Y."/>
            <person name="Imelfort M."/>
            <person name="Keller J."/>
            <person name="Hugenholtz P."/>
            <person name="Yuan Z."/>
            <person name="Tyson G.W."/>
        </authorList>
    </citation>
    <scope>NUCLEOTIDE SEQUENCE [LARGE SCALE GENOMIC DNA]</scope>
    <source>
        <strain evidence="13 14">ANME-2d</strain>
    </source>
</reference>
<feature type="binding site" evidence="11">
    <location>
        <begin position="9"/>
        <end position="10"/>
    </location>
    <ligand>
        <name>ATP</name>
        <dbReference type="ChEBI" id="CHEBI:30616"/>
    </ligand>
</feature>
<feature type="domain" description="Aspartate/glutamate/uridylate kinase" evidence="12">
    <location>
        <begin position="1"/>
        <end position="202"/>
    </location>
</feature>
<comment type="function">
    <text evidence="11">Catalyzes the reversible phosphorylation of UMP to UDP.</text>
</comment>
<dbReference type="PANTHER" id="PTHR42833:SF4">
    <property type="entry name" value="URIDYLATE KINASE PUMPKIN, CHLOROPLASTIC"/>
    <property type="match status" value="1"/>
</dbReference>
<comment type="catalytic activity">
    <reaction evidence="10 11">
        <text>UMP + ATP = UDP + ADP</text>
        <dbReference type="Rhea" id="RHEA:24400"/>
        <dbReference type="ChEBI" id="CHEBI:30616"/>
        <dbReference type="ChEBI" id="CHEBI:57865"/>
        <dbReference type="ChEBI" id="CHEBI:58223"/>
        <dbReference type="ChEBI" id="CHEBI:456216"/>
        <dbReference type="EC" id="2.7.4.22"/>
    </reaction>
</comment>
<feature type="binding site" evidence="11">
    <location>
        <position position="145"/>
    </location>
    <ligand>
        <name>ATP</name>
        <dbReference type="ChEBI" id="CHEBI:30616"/>
    </ligand>
</feature>
<dbReference type="InterPro" id="IPR011817">
    <property type="entry name" value="Uridylate_kinase"/>
</dbReference>
<dbReference type="GO" id="GO:0033862">
    <property type="term" value="F:UMP kinase activity"/>
    <property type="evidence" value="ECO:0007669"/>
    <property type="project" value="UniProtKB-EC"/>
</dbReference>